<name>A0A2W1BRS7_HELAM</name>
<dbReference type="OrthoDB" id="7439560at2759"/>
<keyword evidence="1 2" id="KW-0732">Signal</keyword>
<dbReference type="Proteomes" id="UP000249218">
    <property type="component" value="Unassembled WGS sequence"/>
</dbReference>
<gene>
    <name evidence="3" type="primary">HaOG203891</name>
    <name evidence="3" type="ORF">B5X24_HaOG203891</name>
</gene>
<dbReference type="Gene3D" id="2.70.220.10">
    <property type="entry name" value="Ganglioside GM2 activator"/>
    <property type="match status" value="1"/>
</dbReference>
<dbReference type="OMA" id="FASHEIC"/>
<dbReference type="InterPro" id="IPR036846">
    <property type="entry name" value="GM2-AP_sf"/>
</dbReference>
<accession>A0A2W1BRS7</accession>
<organism evidence="3 4">
    <name type="scientific">Helicoverpa armigera</name>
    <name type="common">Cotton bollworm</name>
    <name type="synonym">Heliothis armigera</name>
    <dbReference type="NCBI Taxonomy" id="29058"/>
    <lineage>
        <taxon>Eukaryota</taxon>
        <taxon>Metazoa</taxon>
        <taxon>Ecdysozoa</taxon>
        <taxon>Arthropoda</taxon>
        <taxon>Hexapoda</taxon>
        <taxon>Insecta</taxon>
        <taxon>Pterygota</taxon>
        <taxon>Neoptera</taxon>
        <taxon>Endopterygota</taxon>
        <taxon>Lepidoptera</taxon>
        <taxon>Glossata</taxon>
        <taxon>Ditrysia</taxon>
        <taxon>Noctuoidea</taxon>
        <taxon>Noctuidae</taxon>
        <taxon>Heliothinae</taxon>
        <taxon>Helicoverpa</taxon>
    </lineage>
</organism>
<dbReference type="PANTHER" id="PTHR21112:SF0">
    <property type="entry name" value="CHEMOSENSORY PROTEIN A 29A-RELATED"/>
    <property type="match status" value="1"/>
</dbReference>
<dbReference type="EMBL" id="KZ149938">
    <property type="protein sequence ID" value="PZC77021.1"/>
    <property type="molecule type" value="Genomic_DNA"/>
</dbReference>
<dbReference type="PANTHER" id="PTHR21112">
    <property type="entry name" value="CHEMOSENSORY PROTEIN A 29A-RELATED"/>
    <property type="match status" value="1"/>
</dbReference>
<dbReference type="SUPFAM" id="SSF63707">
    <property type="entry name" value="Ganglioside M2 (gm2) activator"/>
    <property type="match status" value="1"/>
</dbReference>
<feature type="signal peptide" evidence="2">
    <location>
        <begin position="1"/>
        <end position="15"/>
    </location>
</feature>
<evidence type="ECO:0000256" key="1">
    <source>
        <dbReference type="ARBA" id="ARBA00022729"/>
    </source>
</evidence>
<reference evidence="3 4" key="1">
    <citation type="journal article" date="2017" name="BMC Biol.">
        <title>Genomic innovations, transcriptional plasticity and gene loss underlying the evolution and divergence of two highly polyphagous and invasive Helicoverpa pest species.</title>
        <authorList>
            <person name="Pearce S.L."/>
            <person name="Clarke D.F."/>
            <person name="East P.D."/>
            <person name="Elfekih S."/>
            <person name="Gordon K.H."/>
            <person name="Jermiin L.S."/>
            <person name="McGaughran A."/>
            <person name="Oakeshott J.G."/>
            <person name="Papanikolaou A."/>
            <person name="Perera O.P."/>
            <person name="Rane R.V."/>
            <person name="Richards S."/>
            <person name="Tay W.T."/>
            <person name="Walsh T.K."/>
            <person name="Anderson A."/>
            <person name="Anderson C.J."/>
            <person name="Asgari S."/>
            <person name="Board P.G."/>
            <person name="Bretschneider A."/>
            <person name="Campbell P.M."/>
            <person name="Chertemps T."/>
            <person name="Christeller J.T."/>
            <person name="Coppin C.W."/>
            <person name="Downes S.J."/>
            <person name="Duan G."/>
            <person name="Farnsworth C.A."/>
            <person name="Good R.T."/>
            <person name="Han L.B."/>
            <person name="Han Y.C."/>
            <person name="Hatje K."/>
            <person name="Horne I."/>
            <person name="Huang Y.P."/>
            <person name="Hughes D.S."/>
            <person name="Jacquin-Joly E."/>
            <person name="James W."/>
            <person name="Jhangiani S."/>
            <person name="Kollmar M."/>
            <person name="Kuwar S.S."/>
            <person name="Li S."/>
            <person name="Liu N.Y."/>
            <person name="Maibeche M.T."/>
            <person name="Miller J.R."/>
            <person name="Montagne N."/>
            <person name="Perry T."/>
            <person name="Qu J."/>
            <person name="Song S.V."/>
            <person name="Sutton G.G."/>
            <person name="Vogel H."/>
            <person name="Walenz B.P."/>
            <person name="Xu W."/>
            <person name="Zhang H.J."/>
            <person name="Zou Z."/>
            <person name="Batterham P."/>
            <person name="Edwards O.R."/>
            <person name="Feyereisen R."/>
            <person name="Gibbs R.A."/>
            <person name="Heckel D.G."/>
            <person name="McGrath A."/>
            <person name="Robin C."/>
            <person name="Scherer S.E."/>
            <person name="Worley K.C."/>
            <person name="Wu Y.D."/>
        </authorList>
    </citation>
    <scope>NUCLEOTIDE SEQUENCE [LARGE SCALE GENOMIC DNA]</scope>
    <source>
        <strain evidence="3">Harm_GR_Male_#8</strain>
        <tissue evidence="3">Whole organism</tissue>
    </source>
</reference>
<feature type="chain" id="PRO_5015935513" evidence="2">
    <location>
        <begin position="16"/>
        <end position="184"/>
    </location>
</feature>
<keyword evidence="4" id="KW-1185">Reference proteome</keyword>
<evidence type="ECO:0000313" key="4">
    <source>
        <dbReference type="Proteomes" id="UP000249218"/>
    </source>
</evidence>
<protein>
    <submittedName>
        <fullName evidence="3">Uncharacterized protein</fullName>
    </submittedName>
</protein>
<sequence length="184" mass="21084">MIPIILMCLLQTCLCQSPEVTYLLNLDSQMECCDSESEEFVDVSGVTVARYNETIAYMYGDIKFLKDVGPDTMVELILQKEASGKYEVMATHEICDLCSEVMKGPESDYYSYMKYFGIPEECPFAAGDYPIKEFILDTDDLPLNSNTAGRYQAFMTMYQNPERDCKKNKEFMLCLTMKLLIELD</sequence>
<evidence type="ECO:0000256" key="2">
    <source>
        <dbReference type="SAM" id="SignalP"/>
    </source>
</evidence>
<proteinExistence type="predicted"/>
<evidence type="ECO:0000313" key="3">
    <source>
        <dbReference type="EMBL" id="PZC77021.1"/>
    </source>
</evidence>
<dbReference type="AlphaFoldDB" id="A0A2W1BRS7"/>